<name>A0A6G1GI41_9PEZI</name>
<dbReference type="OrthoDB" id="3940787at2759"/>
<evidence type="ECO:0000313" key="3">
    <source>
        <dbReference type="Proteomes" id="UP000504638"/>
    </source>
</evidence>
<dbReference type="RefSeq" id="XP_033539180.1">
    <property type="nucleotide sequence ID" value="XM_033674544.1"/>
</dbReference>
<reference evidence="4" key="3">
    <citation type="submission" date="2025-04" db="UniProtKB">
        <authorList>
            <consortium name="RefSeq"/>
        </authorList>
    </citation>
    <scope>IDENTIFICATION</scope>
    <source>
        <strain evidence="4">CBS 781.70</strain>
    </source>
</reference>
<dbReference type="AlphaFoldDB" id="A0A6G1GI41"/>
<proteinExistence type="predicted"/>
<evidence type="ECO:0000313" key="2">
    <source>
        <dbReference type="EMBL" id="KAF1817549.1"/>
    </source>
</evidence>
<feature type="compositionally biased region" description="Basic and acidic residues" evidence="1">
    <location>
        <begin position="292"/>
        <end position="305"/>
    </location>
</feature>
<reference evidence="4" key="2">
    <citation type="submission" date="2020-04" db="EMBL/GenBank/DDBJ databases">
        <authorList>
            <consortium name="NCBI Genome Project"/>
        </authorList>
    </citation>
    <scope>NUCLEOTIDE SEQUENCE</scope>
    <source>
        <strain evidence="4">CBS 781.70</strain>
    </source>
</reference>
<evidence type="ECO:0000256" key="1">
    <source>
        <dbReference type="SAM" id="MobiDB-lite"/>
    </source>
</evidence>
<keyword evidence="3" id="KW-1185">Reference proteome</keyword>
<organism evidence="2">
    <name type="scientific">Eremomyces bilateralis CBS 781.70</name>
    <dbReference type="NCBI Taxonomy" id="1392243"/>
    <lineage>
        <taxon>Eukaryota</taxon>
        <taxon>Fungi</taxon>
        <taxon>Dikarya</taxon>
        <taxon>Ascomycota</taxon>
        <taxon>Pezizomycotina</taxon>
        <taxon>Dothideomycetes</taxon>
        <taxon>Dothideomycetes incertae sedis</taxon>
        <taxon>Eremomycetales</taxon>
        <taxon>Eremomycetaceae</taxon>
        <taxon>Eremomyces</taxon>
    </lineage>
</organism>
<reference evidence="2 4" key="1">
    <citation type="submission" date="2020-01" db="EMBL/GenBank/DDBJ databases">
        <authorList>
            <consortium name="DOE Joint Genome Institute"/>
            <person name="Haridas S."/>
            <person name="Albert R."/>
            <person name="Binder M."/>
            <person name="Bloem J."/>
            <person name="Labutti K."/>
            <person name="Salamov A."/>
            <person name="Andreopoulos B."/>
            <person name="Baker S.E."/>
            <person name="Barry K."/>
            <person name="Bills G."/>
            <person name="Bluhm B.H."/>
            <person name="Cannon C."/>
            <person name="Castanera R."/>
            <person name="Culley D.E."/>
            <person name="Daum C."/>
            <person name="Ezra D."/>
            <person name="Gonzalez J.B."/>
            <person name="Henrissat B."/>
            <person name="Kuo A."/>
            <person name="Liang C."/>
            <person name="Lipzen A."/>
            <person name="Lutzoni F."/>
            <person name="Magnuson J."/>
            <person name="Mondo S."/>
            <person name="Nolan M."/>
            <person name="Ohm R."/>
            <person name="Pangilinan J."/>
            <person name="Park H.-J."/>
            <person name="Ramirez L."/>
            <person name="Alfaro M."/>
            <person name="Sun H."/>
            <person name="Tritt A."/>
            <person name="Yoshinaga Y."/>
            <person name="Zwiers L.-H."/>
            <person name="Turgeon B.G."/>
            <person name="Goodwin S.B."/>
            <person name="Spatafora J.W."/>
            <person name="Crous P.W."/>
            <person name="Grigoriev I.V."/>
        </authorList>
    </citation>
    <scope>NUCLEOTIDE SEQUENCE</scope>
    <source>
        <strain evidence="2 4">CBS 781.70</strain>
    </source>
</reference>
<evidence type="ECO:0000313" key="4">
    <source>
        <dbReference type="RefSeq" id="XP_033539180.1"/>
    </source>
</evidence>
<accession>A0A6G1GI41</accession>
<sequence length="305" mass="35596">MPPQRRAPQRPRLTGPQIASIATAHRLGQNLPQISSLIRVRPDTAQKALSRISRRAREIQALSRDLPVNFVPSLPDILDAIVQDRPRDYLEARPGRPHAISPQTSDALRIHAQCTEEAQDTPWRHVIDDFSRVYGEPISQTTGWRTLHEDHYLRRRRPPRKLHLEFWHKRFRIQLAEWALPKLDRGDLFIFTDEVSIDTDRHNKPPAVTWEVGENPFNYSRPPADEIQPAIMFWGAIVYGYDLYGTGPCHTWSRETIEETQKLKENIDQENAEKERLMEQDRAAARQPGTHQFREIHEMNEDIQR</sequence>
<gene>
    <name evidence="2 4" type="ORF">P152DRAFT_22866</name>
</gene>
<protein>
    <submittedName>
        <fullName evidence="2 4">Uncharacterized protein</fullName>
    </submittedName>
</protein>
<dbReference type="Proteomes" id="UP000504638">
    <property type="component" value="Unplaced"/>
</dbReference>
<feature type="region of interest" description="Disordered" evidence="1">
    <location>
        <begin position="284"/>
        <end position="305"/>
    </location>
</feature>
<dbReference type="GeneID" id="54415114"/>
<dbReference type="EMBL" id="ML975149">
    <property type="protein sequence ID" value="KAF1817549.1"/>
    <property type="molecule type" value="Genomic_DNA"/>
</dbReference>